<evidence type="ECO:0000256" key="5">
    <source>
        <dbReference type="SAM" id="SignalP"/>
    </source>
</evidence>
<dbReference type="PRINTS" id="PR01021">
    <property type="entry name" value="OMPADOMAIN"/>
</dbReference>
<dbReference type="InterPro" id="IPR036737">
    <property type="entry name" value="OmpA-like_sf"/>
</dbReference>
<dbReference type="Proteomes" id="UP000777935">
    <property type="component" value="Unassembled WGS sequence"/>
</dbReference>
<accession>A0ABX2IUY7</accession>
<evidence type="ECO:0000256" key="2">
    <source>
        <dbReference type="ARBA" id="ARBA00022729"/>
    </source>
</evidence>
<dbReference type="InterPro" id="IPR024370">
    <property type="entry name" value="PBP_domain"/>
</dbReference>
<dbReference type="SUPFAM" id="SSF103088">
    <property type="entry name" value="OmpA-like"/>
    <property type="match status" value="1"/>
</dbReference>
<dbReference type="InterPro" id="IPR006664">
    <property type="entry name" value="OMP_bac"/>
</dbReference>
<dbReference type="Gene3D" id="3.40.190.10">
    <property type="entry name" value="Periplasmic binding protein-like II"/>
    <property type="match status" value="2"/>
</dbReference>
<dbReference type="SUPFAM" id="SSF53850">
    <property type="entry name" value="Periplasmic binding protein-like II"/>
    <property type="match status" value="1"/>
</dbReference>
<dbReference type="InterPro" id="IPR006665">
    <property type="entry name" value="OmpA-like"/>
</dbReference>
<dbReference type="PROSITE" id="PS51123">
    <property type="entry name" value="OMPA_2"/>
    <property type="match status" value="1"/>
</dbReference>
<keyword evidence="8" id="KW-1185">Reference proteome</keyword>
<dbReference type="PANTHER" id="PTHR30570">
    <property type="entry name" value="PERIPLASMIC PHOSPHATE BINDING COMPONENT OF PHOSPHATE ABC TRANSPORTER"/>
    <property type="match status" value="1"/>
</dbReference>
<keyword evidence="3 4" id="KW-0472">Membrane</keyword>
<dbReference type="RefSeq" id="WP_174139882.1">
    <property type="nucleotide sequence ID" value="NZ_JABUFE010000017.1"/>
</dbReference>
<evidence type="ECO:0000313" key="8">
    <source>
        <dbReference type="Proteomes" id="UP000777935"/>
    </source>
</evidence>
<dbReference type="CDD" id="cd07185">
    <property type="entry name" value="OmpA_C-like"/>
    <property type="match status" value="1"/>
</dbReference>
<dbReference type="Pfam" id="PF00691">
    <property type="entry name" value="OmpA"/>
    <property type="match status" value="1"/>
</dbReference>
<evidence type="ECO:0000256" key="4">
    <source>
        <dbReference type="PROSITE-ProRule" id="PRU00473"/>
    </source>
</evidence>
<dbReference type="Gene3D" id="3.30.1330.60">
    <property type="entry name" value="OmpA-like domain"/>
    <property type="match status" value="1"/>
</dbReference>
<feature type="chain" id="PRO_5046718450" evidence="5">
    <location>
        <begin position="31"/>
        <end position="602"/>
    </location>
</feature>
<proteinExistence type="predicted"/>
<evidence type="ECO:0000313" key="7">
    <source>
        <dbReference type="EMBL" id="NSX56731.1"/>
    </source>
</evidence>
<feature type="signal peptide" evidence="5">
    <location>
        <begin position="1"/>
        <end position="30"/>
    </location>
</feature>
<name>A0ABX2IUY7_9RHOB</name>
<dbReference type="EMBL" id="JABUFE010000017">
    <property type="protein sequence ID" value="NSX56731.1"/>
    <property type="molecule type" value="Genomic_DNA"/>
</dbReference>
<comment type="subcellular location">
    <subcellularLocation>
        <location evidence="1">Membrane</location>
    </subcellularLocation>
</comment>
<dbReference type="InterPro" id="IPR050811">
    <property type="entry name" value="Phosphate_ABC_transporter"/>
</dbReference>
<organism evidence="7 8">
    <name type="scientific">Parasulfitobacter algicola</name>
    <dbReference type="NCBI Taxonomy" id="2614809"/>
    <lineage>
        <taxon>Bacteria</taxon>
        <taxon>Pseudomonadati</taxon>
        <taxon>Pseudomonadota</taxon>
        <taxon>Alphaproteobacteria</taxon>
        <taxon>Rhodobacterales</taxon>
        <taxon>Roseobacteraceae</taxon>
        <taxon>Parasulfitobacter</taxon>
    </lineage>
</organism>
<evidence type="ECO:0000259" key="6">
    <source>
        <dbReference type="PROSITE" id="PS51123"/>
    </source>
</evidence>
<sequence length="602" mass="64317">MKYSVKTAFYPDLFSATVISLAIAGTAAYAESVVLTSPDGEINLSGDLVEFTGSEYIIKTSVGQMKVSAAQVSCSGPGCPAPTFQVGSNVSLQSLDGTIDIKGTLVDFADENYTVKTSLGNIKMSSDVVRCVGAGCPQVGGISIIPTSTPVPTAASVNPASADLRIAGSDTLGLGLLPYLTEGYASYLRTQLSPQQVSDTVTLASYVSASGRPVATHYINATGSGDAFDALLDRSAELGMASRPAKVKEAAALFAAGAGDMYGPDNHTVVAVDSLAVIVHPDNPISSLSTRDISSIYQGFITNWSQVGGRNAPITVISREDGSSTRGVFENAIFSGQERPLGSRTVYPEGDNPEMAAAVQNDVNAIAYVGFAYSQGLKRLDLTSSCGITSTASTFAVKTEEYPLNRRLYFYYRPDNMTTEARKFLEYVSSPAADEPIAQSSFVNFAVERTSQLVNNEKISNLLNSVENPSEITLARNLMTDMQSWDRLSTTIRFPTGSSSLGKKEINDLNRLISYLETRPANTRVAVVGFTDDVGSFTQNLSLSNRRAQSVAQSIARLAGNRLRNIEFQTKGYGELSPSVCNTDTIGQSINRRVEVWIQERT</sequence>
<protein>
    <submittedName>
        <fullName evidence="7">Substrate-binding domain-containing protein</fullName>
    </submittedName>
</protein>
<dbReference type="Pfam" id="PF12849">
    <property type="entry name" value="PBP_like_2"/>
    <property type="match status" value="1"/>
</dbReference>
<comment type="caution">
    <text evidence="7">The sequence shown here is derived from an EMBL/GenBank/DDBJ whole genome shotgun (WGS) entry which is preliminary data.</text>
</comment>
<evidence type="ECO:0000256" key="1">
    <source>
        <dbReference type="ARBA" id="ARBA00004370"/>
    </source>
</evidence>
<keyword evidence="2 5" id="KW-0732">Signal</keyword>
<dbReference type="PANTHER" id="PTHR30570:SF1">
    <property type="entry name" value="PHOSPHATE-BINDING PROTEIN PSTS"/>
    <property type="match status" value="1"/>
</dbReference>
<reference evidence="7 8" key="1">
    <citation type="submission" date="2020-06" db="EMBL/GenBank/DDBJ databases">
        <title>Sulfitobacter algicola sp. nov., isolated from green algae.</title>
        <authorList>
            <person name="Wang C."/>
        </authorList>
    </citation>
    <scope>NUCLEOTIDE SEQUENCE [LARGE SCALE GENOMIC DNA]</scope>
    <source>
        <strain evidence="7 8">1151</strain>
    </source>
</reference>
<feature type="domain" description="OmpA-like" evidence="6">
    <location>
        <begin position="481"/>
        <end position="602"/>
    </location>
</feature>
<gene>
    <name evidence="7" type="ORF">HRQ87_18260</name>
</gene>
<evidence type="ECO:0000256" key="3">
    <source>
        <dbReference type="ARBA" id="ARBA00023136"/>
    </source>
</evidence>